<feature type="region of interest" description="Disordered" evidence="2">
    <location>
        <begin position="37"/>
        <end position="89"/>
    </location>
</feature>
<evidence type="ECO:0000256" key="2">
    <source>
        <dbReference type="SAM" id="MobiDB-lite"/>
    </source>
</evidence>
<feature type="compositionally biased region" description="Polar residues" evidence="2">
    <location>
        <begin position="43"/>
        <end position="59"/>
    </location>
</feature>
<evidence type="ECO:0000256" key="1">
    <source>
        <dbReference type="ARBA" id="ARBA00005331"/>
    </source>
</evidence>
<dbReference type="Gene3D" id="1.20.5.170">
    <property type="match status" value="1"/>
</dbReference>
<dbReference type="AlphaFoldDB" id="A0A4U0TML3"/>
<comment type="similarity">
    <text evidence="1">Belongs to the ATG16 family.</text>
</comment>
<organism evidence="4 5">
    <name type="scientific">Salinomyces thailandicus</name>
    <dbReference type="NCBI Taxonomy" id="706561"/>
    <lineage>
        <taxon>Eukaryota</taxon>
        <taxon>Fungi</taxon>
        <taxon>Dikarya</taxon>
        <taxon>Ascomycota</taxon>
        <taxon>Pezizomycotina</taxon>
        <taxon>Dothideomycetes</taxon>
        <taxon>Dothideomycetidae</taxon>
        <taxon>Mycosphaerellales</taxon>
        <taxon>Teratosphaeriaceae</taxon>
        <taxon>Salinomyces</taxon>
    </lineage>
</organism>
<evidence type="ECO:0000313" key="4">
    <source>
        <dbReference type="EMBL" id="TKA23200.1"/>
    </source>
</evidence>
<dbReference type="CDD" id="cd22887">
    <property type="entry name" value="Atg16_CCD"/>
    <property type="match status" value="1"/>
</dbReference>
<dbReference type="InterPro" id="IPR013923">
    <property type="entry name" value="Autophagy-rel_prot_16_dom"/>
</dbReference>
<keyword evidence="5" id="KW-1185">Reference proteome</keyword>
<feature type="domain" description="Autophagy-related protein 16" evidence="3">
    <location>
        <begin position="7"/>
        <end position="209"/>
    </location>
</feature>
<feature type="region of interest" description="Disordered" evidence="2">
    <location>
        <begin position="121"/>
        <end position="142"/>
    </location>
</feature>
<dbReference type="OrthoDB" id="8949486at2759"/>
<dbReference type="Proteomes" id="UP000308549">
    <property type="component" value="Unassembled WGS sequence"/>
</dbReference>
<dbReference type="Pfam" id="PF08614">
    <property type="entry name" value="ATG16"/>
    <property type="match status" value="1"/>
</dbReference>
<feature type="compositionally biased region" description="Polar residues" evidence="2">
    <location>
        <begin position="73"/>
        <end position="89"/>
    </location>
</feature>
<sequence length="215" mass="24283">MSDWIEQYSAALTERDAREQAHKPYLDAYTKLADRTAALEINSRPSATVPPSSSPQPEGSNKARSEAEAIPTRTKSAASKTTDQQQPSNDLLASLRTDLATTQKARTALQTQVDELTSALNTQQAQTRTSTTQTAQLSRQKAELERKVRDRDEELRGKSRMVEHAQDEMVALGLQLNLAEEKQEKLTRENKELVDRWMARMGEEVDRVNRDSRWT</sequence>
<proteinExistence type="inferred from homology"/>
<evidence type="ECO:0000313" key="5">
    <source>
        <dbReference type="Proteomes" id="UP000308549"/>
    </source>
</evidence>
<comment type="caution">
    <text evidence="4">The sequence shown here is derived from an EMBL/GenBank/DDBJ whole genome shotgun (WGS) entry which is preliminary data.</text>
</comment>
<dbReference type="EMBL" id="NAJL01000059">
    <property type="protein sequence ID" value="TKA23200.1"/>
    <property type="molecule type" value="Genomic_DNA"/>
</dbReference>
<name>A0A4U0TML3_9PEZI</name>
<evidence type="ECO:0000259" key="3">
    <source>
        <dbReference type="Pfam" id="PF08614"/>
    </source>
</evidence>
<feature type="compositionally biased region" description="Low complexity" evidence="2">
    <location>
        <begin position="122"/>
        <end position="139"/>
    </location>
</feature>
<reference evidence="4 5" key="1">
    <citation type="submission" date="2017-03" db="EMBL/GenBank/DDBJ databases">
        <title>Genomes of endolithic fungi from Antarctica.</title>
        <authorList>
            <person name="Coleine C."/>
            <person name="Masonjones S."/>
            <person name="Stajich J.E."/>
        </authorList>
    </citation>
    <scope>NUCLEOTIDE SEQUENCE [LARGE SCALE GENOMIC DNA]</scope>
    <source>
        <strain evidence="4 5">CCFEE 6315</strain>
    </source>
</reference>
<gene>
    <name evidence="4" type="ORF">B0A50_07593</name>
</gene>
<accession>A0A4U0TML3</accession>
<protein>
    <recommendedName>
        <fullName evidence="3">Autophagy-related protein 16 domain-containing protein</fullName>
    </recommendedName>
</protein>